<name>A0A918BJ73_9ACTN</name>
<dbReference type="EMBL" id="BMQK01000010">
    <property type="protein sequence ID" value="GGQ69847.1"/>
    <property type="molecule type" value="Genomic_DNA"/>
</dbReference>
<gene>
    <name evidence="2" type="ORF">GCM10010145_44550</name>
</gene>
<evidence type="ECO:0000256" key="1">
    <source>
        <dbReference type="SAM" id="MobiDB-lite"/>
    </source>
</evidence>
<organism evidence="2 3">
    <name type="scientific">Streptomyces ruber</name>
    <dbReference type="NCBI Taxonomy" id="83378"/>
    <lineage>
        <taxon>Bacteria</taxon>
        <taxon>Bacillati</taxon>
        <taxon>Actinomycetota</taxon>
        <taxon>Actinomycetes</taxon>
        <taxon>Kitasatosporales</taxon>
        <taxon>Streptomycetaceae</taxon>
        <taxon>Streptomyces</taxon>
    </lineage>
</organism>
<feature type="compositionally biased region" description="Pro residues" evidence="1">
    <location>
        <begin position="49"/>
        <end position="61"/>
    </location>
</feature>
<dbReference type="Proteomes" id="UP000620156">
    <property type="component" value="Unassembled WGS sequence"/>
</dbReference>
<protein>
    <submittedName>
        <fullName evidence="2">Uncharacterized protein</fullName>
    </submittedName>
</protein>
<comment type="caution">
    <text evidence="2">The sequence shown here is derived from an EMBL/GenBank/DDBJ whole genome shotgun (WGS) entry which is preliminary data.</text>
</comment>
<feature type="region of interest" description="Disordered" evidence="1">
    <location>
        <begin position="1"/>
        <end position="74"/>
    </location>
</feature>
<reference evidence="2" key="2">
    <citation type="submission" date="2020-09" db="EMBL/GenBank/DDBJ databases">
        <authorList>
            <person name="Sun Q."/>
            <person name="Ohkuma M."/>
        </authorList>
    </citation>
    <scope>NUCLEOTIDE SEQUENCE</scope>
    <source>
        <strain evidence="2">JCM 3131</strain>
    </source>
</reference>
<accession>A0A918BJ73</accession>
<keyword evidence="3" id="KW-1185">Reference proteome</keyword>
<evidence type="ECO:0000313" key="3">
    <source>
        <dbReference type="Proteomes" id="UP000620156"/>
    </source>
</evidence>
<dbReference type="AlphaFoldDB" id="A0A918BJ73"/>
<feature type="compositionally biased region" description="Low complexity" evidence="1">
    <location>
        <begin position="32"/>
        <end position="48"/>
    </location>
</feature>
<sequence length="156" mass="16550">MTAACAFGLGTVKPWGRPPWFTAVPRITPRMRSPSATASARGRSSTAPTPSPGTKPSPPSPKLRHRPSLDANRPWPSIRYLLGCTDTLTPPATAAAHSPRRIAAQARWMAVSAEAHIVSTATLGPLASKKYDTWLATDARLPGTTTFSPRAMLSAP</sequence>
<reference evidence="2" key="1">
    <citation type="journal article" date="2014" name="Int. J. Syst. Evol. Microbiol.">
        <title>Complete genome sequence of Corynebacterium casei LMG S-19264T (=DSM 44701T), isolated from a smear-ripened cheese.</title>
        <authorList>
            <consortium name="US DOE Joint Genome Institute (JGI-PGF)"/>
            <person name="Walter F."/>
            <person name="Albersmeier A."/>
            <person name="Kalinowski J."/>
            <person name="Ruckert C."/>
        </authorList>
    </citation>
    <scope>NUCLEOTIDE SEQUENCE</scope>
    <source>
        <strain evidence="2">JCM 3131</strain>
    </source>
</reference>
<evidence type="ECO:0000313" key="2">
    <source>
        <dbReference type="EMBL" id="GGQ69847.1"/>
    </source>
</evidence>
<proteinExistence type="predicted"/>